<evidence type="ECO:0000256" key="2">
    <source>
        <dbReference type="ARBA" id="ARBA00022729"/>
    </source>
</evidence>
<dbReference type="Pfam" id="PF13015">
    <property type="entry name" value="PRKCSH_1"/>
    <property type="match status" value="1"/>
</dbReference>
<dbReference type="InterPro" id="IPR009011">
    <property type="entry name" value="Man6P_isomerase_rcpt-bd_dom_sf"/>
</dbReference>
<dbReference type="Proteomes" id="UP000887568">
    <property type="component" value="Unplaced"/>
</dbReference>
<evidence type="ECO:0000256" key="1">
    <source>
        <dbReference type="ARBA" id="ARBA00022387"/>
    </source>
</evidence>
<feature type="compositionally biased region" description="Acidic residues" evidence="8">
    <location>
        <begin position="352"/>
        <end position="377"/>
    </location>
</feature>
<dbReference type="PANTHER" id="PTHR12630:SF1">
    <property type="entry name" value="GLUCOSIDASE 2 SUBUNIT BETA"/>
    <property type="match status" value="1"/>
</dbReference>
<evidence type="ECO:0000256" key="4">
    <source>
        <dbReference type="ARBA" id="ARBA00022837"/>
    </source>
</evidence>
<dbReference type="InterPro" id="IPR036607">
    <property type="entry name" value="PRKCSH"/>
</dbReference>
<dbReference type="CDD" id="cd00112">
    <property type="entry name" value="LDLa"/>
    <property type="match status" value="1"/>
</dbReference>
<comment type="caution">
    <text evidence="6">Lacks conserved residue(s) required for the propagation of feature annotation.</text>
</comment>
<keyword evidence="3" id="KW-0256">Endoplasmic reticulum</keyword>
<dbReference type="SUPFAM" id="SSF57424">
    <property type="entry name" value="LDL receptor-like module"/>
    <property type="match status" value="1"/>
</dbReference>
<dbReference type="CDD" id="cd00051">
    <property type="entry name" value="EFh"/>
    <property type="match status" value="1"/>
</dbReference>
<organism evidence="11 12">
    <name type="scientific">Patiria miniata</name>
    <name type="common">Bat star</name>
    <name type="synonym">Asterina miniata</name>
    <dbReference type="NCBI Taxonomy" id="46514"/>
    <lineage>
        <taxon>Eukaryota</taxon>
        <taxon>Metazoa</taxon>
        <taxon>Echinodermata</taxon>
        <taxon>Eleutherozoa</taxon>
        <taxon>Asterozoa</taxon>
        <taxon>Asteroidea</taxon>
        <taxon>Valvatacea</taxon>
        <taxon>Valvatida</taxon>
        <taxon>Asterinidae</taxon>
        <taxon>Patiria</taxon>
    </lineage>
</organism>
<dbReference type="InterPro" id="IPR044865">
    <property type="entry name" value="MRH_dom"/>
</dbReference>
<feature type="domain" description="MRH" evidence="10">
    <location>
        <begin position="462"/>
        <end position="563"/>
    </location>
</feature>
<keyword evidence="7" id="KW-0175">Coiled coil</keyword>
<keyword evidence="5" id="KW-1015">Disulfide bond</keyword>
<dbReference type="Pfam" id="PF12999">
    <property type="entry name" value="PRKCSH-like"/>
    <property type="match status" value="1"/>
</dbReference>
<dbReference type="SUPFAM" id="SSF47473">
    <property type="entry name" value="EF-hand"/>
    <property type="match status" value="1"/>
</dbReference>
<dbReference type="Gene3D" id="2.70.130.10">
    <property type="entry name" value="Mannose-6-phosphate receptor binding domain"/>
    <property type="match status" value="1"/>
</dbReference>
<accession>A0A913ZXW1</accession>
<dbReference type="GO" id="GO:0017177">
    <property type="term" value="C:glucosidase II complex"/>
    <property type="evidence" value="ECO:0007669"/>
    <property type="project" value="TreeGrafter"/>
</dbReference>
<dbReference type="EnsemblMetazoa" id="XM_038200464.1">
    <property type="protein sequence ID" value="XP_038056392.1"/>
    <property type="gene ID" value="LOC119728285"/>
</dbReference>
<dbReference type="AlphaFoldDB" id="A0A913ZXW1"/>
<dbReference type="OMA" id="YENGQHC"/>
<feature type="compositionally biased region" description="Basic and acidic residues" evidence="8">
    <location>
        <begin position="236"/>
        <end position="247"/>
    </location>
</feature>
<dbReference type="InterPro" id="IPR036055">
    <property type="entry name" value="LDL_receptor-like_sf"/>
</dbReference>
<dbReference type="RefSeq" id="XP_038056392.1">
    <property type="nucleotide sequence ID" value="XM_038200464.1"/>
</dbReference>
<dbReference type="GO" id="GO:0005509">
    <property type="term" value="F:calcium ion binding"/>
    <property type="evidence" value="ECO:0007669"/>
    <property type="project" value="InterPro"/>
</dbReference>
<dbReference type="InterPro" id="IPR018247">
    <property type="entry name" value="EF_Hand_1_Ca_BS"/>
</dbReference>
<feature type="domain" description="EF-hand" evidence="9">
    <location>
        <begin position="240"/>
        <end position="275"/>
    </location>
</feature>
<dbReference type="InterPro" id="IPR028146">
    <property type="entry name" value="PRKCSH_N"/>
</dbReference>
<dbReference type="Gene3D" id="1.10.238.10">
    <property type="entry name" value="EF-hand"/>
    <property type="match status" value="1"/>
</dbReference>
<evidence type="ECO:0000256" key="8">
    <source>
        <dbReference type="SAM" id="MobiDB-lite"/>
    </source>
</evidence>
<evidence type="ECO:0000259" key="10">
    <source>
        <dbReference type="PROSITE" id="PS51914"/>
    </source>
</evidence>
<evidence type="ECO:0000313" key="12">
    <source>
        <dbReference type="Proteomes" id="UP000887568"/>
    </source>
</evidence>
<feature type="compositionally biased region" description="Acidic residues" evidence="8">
    <location>
        <begin position="332"/>
        <end position="344"/>
    </location>
</feature>
<evidence type="ECO:0000259" key="9">
    <source>
        <dbReference type="PROSITE" id="PS50222"/>
    </source>
</evidence>
<dbReference type="Gene3D" id="4.10.400.10">
    <property type="entry name" value="Low-density Lipoprotein Receptor"/>
    <property type="match status" value="1"/>
</dbReference>
<dbReference type="GO" id="GO:0006491">
    <property type="term" value="P:N-glycan processing"/>
    <property type="evidence" value="ECO:0007669"/>
    <property type="project" value="TreeGrafter"/>
</dbReference>
<evidence type="ECO:0000256" key="5">
    <source>
        <dbReference type="ARBA" id="ARBA00023157"/>
    </source>
</evidence>
<dbReference type="OrthoDB" id="28322at2759"/>
<dbReference type="PROSITE" id="PS00018">
    <property type="entry name" value="EF_HAND_1"/>
    <property type="match status" value="1"/>
</dbReference>
<evidence type="ECO:0000313" key="11">
    <source>
        <dbReference type="EnsemblMetazoa" id="XP_038056392.1"/>
    </source>
</evidence>
<dbReference type="GeneID" id="119728285"/>
<keyword evidence="12" id="KW-1185">Reference proteome</keyword>
<keyword evidence="4" id="KW-0106">Calcium</keyword>
<dbReference type="PROSITE" id="PS50222">
    <property type="entry name" value="EF_HAND_2"/>
    <property type="match status" value="1"/>
</dbReference>
<dbReference type="InterPro" id="IPR002172">
    <property type="entry name" value="LDrepeatLR_classA_rpt"/>
</dbReference>
<dbReference type="Pfam" id="PF13202">
    <property type="entry name" value="EF-hand_5"/>
    <property type="match status" value="1"/>
</dbReference>
<proteinExistence type="predicted"/>
<keyword evidence="2" id="KW-0732">Signal</keyword>
<evidence type="ECO:0000256" key="7">
    <source>
        <dbReference type="SAM" id="Coils"/>
    </source>
</evidence>
<dbReference type="SUPFAM" id="SSF50911">
    <property type="entry name" value="Mannose 6-phosphate receptor domain"/>
    <property type="match status" value="1"/>
</dbReference>
<feature type="region of interest" description="Disordered" evidence="8">
    <location>
        <begin position="208"/>
        <end position="227"/>
    </location>
</feature>
<feature type="compositionally biased region" description="Basic and acidic residues" evidence="8">
    <location>
        <begin position="378"/>
        <end position="400"/>
    </location>
</feature>
<reference evidence="11" key="1">
    <citation type="submission" date="2022-11" db="UniProtKB">
        <authorList>
            <consortium name="EnsemblMetazoa"/>
        </authorList>
    </citation>
    <scope>IDENTIFICATION</scope>
</reference>
<sequence>MMFRRVERMAACVSDMKAKKMSVKSLITLVLIGLMSIIDVVVTESVTRPRGVSLTNEPFYRDSQWFTCLDGSRQIFKSQVNDDYCDCMDSSDEPGTSACPQGKFHCNNRGFKPKYIPSSRVNDGICDCCDASDEYKGPGATQCSNNCRELGRADLERRQQEIILMNQGFDVRQEYIKQGIEKKAEREESLKKLREEKEVADQLKDEKERLKQEAESPEKEAKDAHKAVWDAQQAVLREERDKQRANEAFDELDADRNGLITPDELADHKEFDSDGDGEVSEEEAKVVLGGVDQVIKPTFTASVWAVIKDKYKSEKDQVTPEEPSPVPSPPEDVNEGDASEEDLDMGDHGDMNDEDEEDFADEDDEDEEFDDDLDEGELMEKYAKHRADYEKKKEVKGKGEDGEEMPEYDEATKKLIEVADAAREEFKEAEKQVNDLKKSIEDIEKLMNVDLGPQQEFEPLQKQCYEYTDREYTYKLCPFDKTSQRPKAGGSETQLGNWGQWEGPDENKYSKMKYTRGRNCWNGPDRSTLVILRCGLENKLVSASEPERCTYEFQFETPSLCTTKTDVETGEIDSHDEL</sequence>
<feature type="region of interest" description="Disordered" evidence="8">
    <location>
        <begin position="235"/>
        <end position="292"/>
    </location>
</feature>
<dbReference type="PROSITE" id="PS51914">
    <property type="entry name" value="MRH"/>
    <property type="match status" value="1"/>
</dbReference>
<name>A0A913ZXW1_PATMI</name>
<evidence type="ECO:0000256" key="3">
    <source>
        <dbReference type="ARBA" id="ARBA00022824"/>
    </source>
</evidence>
<dbReference type="PANTHER" id="PTHR12630">
    <property type="entry name" value="N-LINKED OLIGOSACCHARIDE PROCESSING"/>
    <property type="match status" value="1"/>
</dbReference>
<protein>
    <recommendedName>
        <fullName evidence="1">Glucosidase 2 subunit beta</fullName>
    </recommendedName>
</protein>
<dbReference type="InterPro" id="IPR002048">
    <property type="entry name" value="EF_hand_dom"/>
</dbReference>
<evidence type="ECO:0000256" key="6">
    <source>
        <dbReference type="PROSITE-ProRule" id="PRU00124"/>
    </source>
</evidence>
<feature type="region of interest" description="Disordered" evidence="8">
    <location>
        <begin position="312"/>
        <end position="410"/>
    </location>
</feature>
<feature type="coiled-coil region" evidence="7">
    <location>
        <begin position="412"/>
        <end position="446"/>
    </location>
</feature>
<dbReference type="PROSITE" id="PS50068">
    <property type="entry name" value="LDLRA_2"/>
    <property type="match status" value="1"/>
</dbReference>
<dbReference type="InterPro" id="IPR011992">
    <property type="entry name" value="EF-hand-dom_pair"/>
</dbReference>
<dbReference type="InterPro" id="IPR039794">
    <property type="entry name" value="Gtb1-like"/>
</dbReference>